<feature type="compositionally biased region" description="Polar residues" evidence="4">
    <location>
        <begin position="580"/>
        <end position="591"/>
    </location>
</feature>
<reference evidence="7 8" key="1">
    <citation type="submission" date="2019-06" db="EMBL/GenBank/DDBJ databases">
        <title>Draft genome sequence of Methanolobus vulcani B1d.</title>
        <authorList>
            <person name="Creighbaum A.J."/>
            <person name="Ticak T."/>
            <person name="Hariraju D."/>
            <person name="Arivett B.A."/>
            <person name="Ferguson D.J.Jr."/>
        </authorList>
    </citation>
    <scope>NUCLEOTIDE SEQUENCE [LARGE SCALE GENOMIC DNA]</scope>
    <source>
        <strain evidence="7 8">B1d</strain>
    </source>
</reference>
<dbReference type="SMART" id="SM00304">
    <property type="entry name" value="HAMP"/>
    <property type="match status" value="3"/>
</dbReference>
<dbReference type="InterPro" id="IPR004089">
    <property type="entry name" value="MCPsignal_dom"/>
</dbReference>
<dbReference type="GO" id="GO:0006935">
    <property type="term" value="P:chemotaxis"/>
    <property type="evidence" value="ECO:0007669"/>
    <property type="project" value="InterPro"/>
</dbReference>
<dbReference type="Pfam" id="PF00015">
    <property type="entry name" value="MCPsignal"/>
    <property type="match status" value="1"/>
</dbReference>
<proteinExistence type="inferred from homology"/>
<dbReference type="AlphaFoldDB" id="A0A7Z8P0H1"/>
<evidence type="ECO:0000259" key="6">
    <source>
        <dbReference type="PROSITE" id="PS50885"/>
    </source>
</evidence>
<name>A0A7Z8P0H1_9EURY</name>
<dbReference type="GO" id="GO:0007165">
    <property type="term" value="P:signal transduction"/>
    <property type="evidence" value="ECO:0007669"/>
    <property type="project" value="UniProtKB-KW"/>
</dbReference>
<dbReference type="RefSeq" id="WP_154810524.1">
    <property type="nucleotide sequence ID" value="NZ_VIAQ01000019.1"/>
</dbReference>
<evidence type="ECO:0000313" key="7">
    <source>
        <dbReference type="EMBL" id="TQD23899.1"/>
    </source>
</evidence>
<keyword evidence="1 3" id="KW-0807">Transducer</keyword>
<dbReference type="CDD" id="cd11386">
    <property type="entry name" value="MCP_signal"/>
    <property type="match status" value="1"/>
</dbReference>
<dbReference type="PROSITE" id="PS50111">
    <property type="entry name" value="CHEMOTAXIS_TRANSDUC_2"/>
    <property type="match status" value="1"/>
</dbReference>
<sequence length="597" mass="63746">MMEYLLGKKHKFEDSLDTSKDNSTAVKEILALVEAVVEGKLDARARVESYEGTDREILEGVNELLNAVVGPLIVSAEYVDRISKGDIPEKITDEYKGDFNNIKNNLNTCIEAINNLVADANILAQAGVNGQLGTRADVSKHQGAYLKIVEGVDNCLDAVVGPVNEAARVINAYAKGNLNARVTIHTKGDFRQLSDTLDELGDELQSVIDDLSEVLDSISSNDLTRNVKVHGVGDFRQLTEGVEDCRLSLNDMVTLVNKNAEMIASTAQEMSASSEEMTATSEQIASTVNEISKGTQMQSTKTEEVSRSMIDMTHSVQEVAGNSEKAAQNAVESNNLIHGLGEMSRDLLLKMDSIKSAAGDSSNVIKELDGKSKQIGEIVSLITNIADQTNLLALNAAIEAARAGEHGRGFAVVADEVRKLAEDSGNAAKEIAQLIHEMQDGTHNAVSSMKIGMEEVDMGAVSLEKSVSAIEEVVEAGDIIVKMVQEIAAAAEEQSASIEEITSSIEEVSAVAEESAAGTQEASASVQEQSASMHQLSTSAQELADVAANMQSIVSKFRLDSESDAAAGKSGRADKREMSVSVNMNEGSPNHSKVRFV</sequence>
<dbReference type="EMBL" id="VIAQ01000019">
    <property type="protein sequence ID" value="TQD23899.1"/>
    <property type="molecule type" value="Genomic_DNA"/>
</dbReference>
<dbReference type="FunFam" id="1.10.287.950:FF:000001">
    <property type="entry name" value="Methyl-accepting chemotaxis sensory transducer"/>
    <property type="match status" value="1"/>
</dbReference>
<dbReference type="Gene3D" id="1.20.120.1530">
    <property type="match status" value="1"/>
</dbReference>
<dbReference type="Pfam" id="PF18947">
    <property type="entry name" value="HAMP_2"/>
    <property type="match status" value="2"/>
</dbReference>
<dbReference type="OrthoDB" id="8523at2157"/>
<accession>A0A7Z8P0H1</accession>
<evidence type="ECO:0000259" key="5">
    <source>
        <dbReference type="PROSITE" id="PS50111"/>
    </source>
</evidence>
<dbReference type="GO" id="GO:0004888">
    <property type="term" value="F:transmembrane signaling receptor activity"/>
    <property type="evidence" value="ECO:0007669"/>
    <property type="project" value="InterPro"/>
</dbReference>
<dbReference type="SMART" id="SM00283">
    <property type="entry name" value="MA"/>
    <property type="match status" value="1"/>
</dbReference>
<dbReference type="PANTHER" id="PTHR32089">
    <property type="entry name" value="METHYL-ACCEPTING CHEMOTAXIS PROTEIN MCPB"/>
    <property type="match status" value="1"/>
</dbReference>
<evidence type="ECO:0000313" key="8">
    <source>
        <dbReference type="Proteomes" id="UP000319335"/>
    </source>
</evidence>
<feature type="domain" description="HAMP" evidence="6">
    <location>
        <begin position="157"/>
        <end position="209"/>
    </location>
</feature>
<dbReference type="PANTHER" id="PTHR32089:SF112">
    <property type="entry name" value="LYSOZYME-LIKE PROTEIN-RELATED"/>
    <property type="match status" value="1"/>
</dbReference>
<protein>
    <submittedName>
        <fullName evidence="7">Methyl-accepting chemotaxis protein</fullName>
    </submittedName>
</protein>
<dbReference type="InterPro" id="IPR003660">
    <property type="entry name" value="HAMP_dom"/>
</dbReference>
<dbReference type="Gene3D" id="1.10.287.950">
    <property type="entry name" value="Methyl-accepting chemotaxis protein"/>
    <property type="match status" value="1"/>
</dbReference>
<feature type="region of interest" description="Disordered" evidence="4">
    <location>
        <begin position="564"/>
        <end position="597"/>
    </location>
</feature>
<evidence type="ECO:0000256" key="3">
    <source>
        <dbReference type="PROSITE-ProRule" id="PRU00284"/>
    </source>
</evidence>
<keyword evidence="8" id="KW-1185">Reference proteome</keyword>
<dbReference type="Proteomes" id="UP000319335">
    <property type="component" value="Unassembled WGS sequence"/>
</dbReference>
<comment type="caution">
    <text evidence="7">The sequence shown here is derived from an EMBL/GenBank/DDBJ whole genome shotgun (WGS) entry which is preliminary data.</text>
</comment>
<feature type="domain" description="HAMP" evidence="6">
    <location>
        <begin position="210"/>
        <end position="254"/>
    </location>
</feature>
<dbReference type="GO" id="GO:0016020">
    <property type="term" value="C:membrane"/>
    <property type="evidence" value="ECO:0007669"/>
    <property type="project" value="InterPro"/>
</dbReference>
<gene>
    <name evidence="7" type="ORF">FKV42_11865</name>
</gene>
<evidence type="ECO:0000256" key="1">
    <source>
        <dbReference type="ARBA" id="ARBA00023224"/>
    </source>
</evidence>
<dbReference type="InterPro" id="IPR004090">
    <property type="entry name" value="Chemotax_Me-accpt_rcpt"/>
</dbReference>
<dbReference type="PROSITE" id="PS50885">
    <property type="entry name" value="HAMP"/>
    <property type="match status" value="2"/>
</dbReference>
<dbReference type="CDD" id="cd06225">
    <property type="entry name" value="HAMP"/>
    <property type="match status" value="1"/>
</dbReference>
<comment type="similarity">
    <text evidence="2">Belongs to the methyl-accepting chemotaxis (MCP) protein family.</text>
</comment>
<feature type="domain" description="Methyl-accepting transducer" evidence="5">
    <location>
        <begin position="273"/>
        <end position="509"/>
    </location>
</feature>
<organism evidence="7 8">
    <name type="scientific">Methanolobus vulcani</name>
    <dbReference type="NCBI Taxonomy" id="38026"/>
    <lineage>
        <taxon>Archaea</taxon>
        <taxon>Methanobacteriati</taxon>
        <taxon>Methanobacteriota</taxon>
        <taxon>Stenosarchaea group</taxon>
        <taxon>Methanomicrobia</taxon>
        <taxon>Methanosarcinales</taxon>
        <taxon>Methanosarcinaceae</taxon>
        <taxon>Methanolobus</taxon>
    </lineage>
</organism>
<evidence type="ECO:0000256" key="4">
    <source>
        <dbReference type="SAM" id="MobiDB-lite"/>
    </source>
</evidence>
<dbReference type="SUPFAM" id="SSF58104">
    <property type="entry name" value="Methyl-accepting chemotaxis protein (MCP) signaling domain"/>
    <property type="match status" value="2"/>
</dbReference>
<dbReference type="PRINTS" id="PR00260">
    <property type="entry name" value="CHEMTRNSDUCR"/>
</dbReference>
<evidence type="ECO:0000256" key="2">
    <source>
        <dbReference type="ARBA" id="ARBA00029447"/>
    </source>
</evidence>